<accession>A0AAW1TSJ9</accession>
<dbReference type="EMBL" id="JARQZJ010000031">
    <property type="protein sequence ID" value="KAK9874482.1"/>
    <property type="molecule type" value="Genomic_DNA"/>
</dbReference>
<dbReference type="GO" id="GO:0003729">
    <property type="term" value="F:mRNA binding"/>
    <property type="evidence" value="ECO:0007669"/>
    <property type="project" value="TreeGrafter"/>
</dbReference>
<proteinExistence type="predicted"/>
<feature type="compositionally biased region" description="Basic and acidic residues" evidence="3">
    <location>
        <begin position="1"/>
        <end position="16"/>
    </location>
</feature>
<feature type="region of interest" description="Disordered" evidence="3">
    <location>
        <begin position="1"/>
        <end position="26"/>
    </location>
</feature>
<evidence type="ECO:0000256" key="2">
    <source>
        <dbReference type="ARBA" id="ARBA00022490"/>
    </source>
</evidence>
<feature type="compositionally biased region" description="Basic and acidic residues" evidence="3">
    <location>
        <begin position="113"/>
        <end position="132"/>
    </location>
</feature>
<organism evidence="4 5">
    <name type="scientific">Henosepilachna vigintioctopunctata</name>
    <dbReference type="NCBI Taxonomy" id="420089"/>
    <lineage>
        <taxon>Eukaryota</taxon>
        <taxon>Metazoa</taxon>
        <taxon>Ecdysozoa</taxon>
        <taxon>Arthropoda</taxon>
        <taxon>Hexapoda</taxon>
        <taxon>Insecta</taxon>
        <taxon>Pterygota</taxon>
        <taxon>Neoptera</taxon>
        <taxon>Endopterygota</taxon>
        <taxon>Coleoptera</taxon>
        <taxon>Polyphaga</taxon>
        <taxon>Cucujiformia</taxon>
        <taxon>Coccinelloidea</taxon>
        <taxon>Coccinellidae</taxon>
        <taxon>Epilachninae</taxon>
        <taxon>Epilachnini</taxon>
        <taxon>Henosepilachna</taxon>
    </lineage>
</organism>
<feature type="region of interest" description="Disordered" evidence="3">
    <location>
        <begin position="102"/>
        <end position="132"/>
    </location>
</feature>
<dbReference type="Pfam" id="PF10477">
    <property type="entry name" value="EIF4E-T"/>
    <property type="match status" value="2"/>
</dbReference>
<dbReference type="PANTHER" id="PTHR12269:SF1">
    <property type="entry name" value="EUKARYOTIC TRANSLATION INITIATION FACTOR 4E TRANSPORTER"/>
    <property type="match status" value="1"/>
</dbReference>
<evidence type="ECO:0000313" key="5">
    <source>
        <dbReference type="Proteomes" id="UP001431783"/>
    </source>
</evidence>
<feature type="compositionally biased region" description="Basic and acidic residues" evidence="3">
    <location>
        <begin position="309"/>
        <end position="323"/>
    </location>
</feature>
<feature type="compositionally biased region" description="Basic and acidic residues" evidence="3">
    <location>
        <begin position="283"/>
        <end position="293"/>
    </location>
</feature>
<evidence type="ECO:0000256" key="1">
    <source>
        <dbReference type="ARBA" id="ARBA00004496"/>
    </source>
</evidence>
<comment type="caution">
    <text evidence="4">The sequence shown here is derived from an EMBL/GenBank/DDBJ whole genome shotgun (WGS) entry which is preliminary data.</text>
</comment>
<feature type="compositionally biased region" description="Basic and acidic residues" evidence="3">
    <location>
        <begin position="235"/>
        <end position="250"/>
    </location>
</feature>
<dbReference type="AlphaFoldDB" id="A0AAW1TSJ9"/>
<gene>
    <name evidence="4" type="ORF">WA026_002829</name>
</gene>
<name>A0AAW1TSJ9_9CUCU</name>
<feature type="compositionally biased region" description="Basic and acidic residues" evidence="3">
    <location>
        <begin position="364"/>
        <end position="379"/>
    </location>
</feature>
<keyword evidence="5" id="KW-1185">Reference proteome</keyword>
<reference evidence="4 5" key="1">
    <citation type="submission" date="2023-03" db="EMBL/GenBank/DDBJ databases">
        <title>Genome insight into feeding habits of ladybird beetles.</title>
        <authorList>
            <person name="Li H.-S."/>
            <person name="Huang Y.-H."/>
            <person name="Pang H."/>
        </authorList>
    </citation>
    <scope>NUCLEOTIDE SEQUENCE [LARGE SCALE GENOMIC DNA]</scope>
    <source>
        <strain evidence="4">SYSU_2023b</strain>
        <tissue evidence="4">Whole body</tissue>
    </source>
</reference>
<feature type="compositionally biased region" description="Low complexity" evidence="3">
    <location>
        <begin position="863"/>
        <end position="880"/>
    </location>
</feature>
<sequence>MSQMEDAKDCELKTETENNDGSVKVEDEQIIEGIKISSVPSRSPELADPAILAVREVPKYRYTKAELLSLRDAPLSRRKPDILNNCQSGLPFCWDPAHWNDRKKTTSPTDSGIRNEHQHPADNRRRPGDPRERIRKEYDGIALSPQRRSFNSGCFVPVRDQPPSRSGGPRTLSPIGVGGKADNLHINLREIQTGGNRRIGSGRILRDSWDFNDKSEVADNDYYRSGIQDDRRSFRRDFDMSRDNNKDRRTGGNRFGGRRISGGEKDEEPEWFSGGPSSQNDTIELRGFDEPEKTGNTAKKKLTSSQAKRVREWAKKKNSTSEDKLEEEPANVGQQLSNQSDSKKGSETPTPQDGGGGKGTGSVHNDKEQQQIDNDKENRQILINNVSSSSGMEVINEQSFLFDDIFKCDSISGLLANGATGTAENNSKSRFSRWFKQESPEKTSESRRSSLQEEHLLKNLLNDINEPATVAIPPQIGNSESYFAPISPAAVNSSGGEPGAPRVGQVNIAEIFQRGKRDQVASTKGAPQTDVFQHVKNQIPGGKMLSLNELESRMRKGVDISGNQAQSKTKQEDDMVAFRRLLAQVSGGHAVTANNGSSQQKLPPMSLMEMLSHSQQQDEVQGRLNQQSHLGGGPISPKPPAVGNMHNDFLLKMQQAQQEQLQRQQQINMLSKLMGLQSAATAQHLRASPLQDLAQQQSKELLSRPEAQAILQGLKRGDITPQHLYQQLANPALQVRHRDMLYAILKMLRMGPSSRVLSPVPPQNHMFPQQPQQQLRVSPLPNGCKDAKNLDTNKFPQGRAVIGARMQQQTAQHATQWNNQYHSKQPGRPIVKANSTYQNTGPEQFFNAHAQQQFMFNQHHSRLQQGGQQQQNAHGQPQVGGISGQYGQSQKQPPQNAVSTANSAAVARTASAAGPASCGQQSTDAATTADTSDIAKLSTSATPTTAEHNLAAIP</sequence>
<evidence type="ECO:0008006" key="6">
    <source>
        <dbReference type="Google" id="ProtNLM"/>
    </source>
</evidence>
<feature type="compositionally biased region" description="Polar residues" evidence="3">
    <location>
        <begin position="937"/>
        <end position="947"/>
    </location>
</feature>
<evidence type="ECO:0000256" key="3">
    <source>
        <dbReference type="SAM" id="MobiDB-lite"/>
    </source>
</evidence>
<dbReference type="InterPro" id="IPR018862">
    <property type="entry name" value="eIF4E-T"/>
</dbReference>
<dbReference type="GO" id="GO:0005634">
    <property type="term" value="C:nucleus"/>
    <property type="evidence" value="ECO:0007669"/>
    <property type="project" value="TreeGrafter"/>
</dbReference>
<dbReference type="Proteomes" id="UP001431783">
    <property type="component" value="Unassembled WGS sequence"/>
</dbReference>
<feature type="region of interest" description="Disordered" evidence="3">
    <location>
        <begin position="860"/>
        <end position="954"/>
    </location>
</feature>
<evidence type="ECO:0000313" key="4">
    <source>
        <dbReference type="EMBL" id="KAK9874482.1"/>
    </source>
</evidence>
<feature type="region of interest" description="Disordered" evidence="3">
    <location>
        <begin position="235"/>
        <end position="379"/>
    </location>
</feature>
<keyword evidence="2" id="KW-0963">Cytoplasm</keyword>
<feature type="compositionally biased region" description="Low complexity" evidence="3">
    <location>
        <begin position="896"/>
        <end position="932"/>
    </location>
</feature>
<feature type="compositionally biased region" description="Polar residues" evidence="3">
    <location>
        <begin position="885"/>
        <end position="895"/>
    </location>
</feature>
<protein>
    <recommendedName>
        <fullName evidence="6">Eukaryotic translation initiation factor 4E transporter</fullName>
    </recommendedName>
</protein>
<dbReference type="GO" id="GO:0036464">
    <property type="term" value="C:cytoplasmic ribonucleoprotein granule"/>
    <property type="evidence" value="ECO:0007669"/>
    <property type="project" value="UniProtKB-ARBA"/>
</dbReference>
<dbReference type="GO" id="GO:0017148">
    <property type="term" value="P:negative regulation of translation"/>
    <property type="evidence" value="ECO:0007669"/>
    <property type="project" value="TreeGrafter"/>
</dbReference>
<dbReference type="PANTHER" id="PTHR12269">
    <property type="entry name" value="EUKARYOTIC TRANSLATION INITIATION FACTOR 4E TRANSPORTER"/>
    <property type="match status" value="1"/>
</dbReference>
<feature type="region of interest" description="Disordered" evidence="3">
    <location>
        <begin position="159"/>
        <end position="178"/>
    </location>
</feature>
<comment type="subcellular location">
    <subcellularLocation>
        <location evidence="1">Cytoplasm</location>
    </subcellularLocation>
</comment>